<dbReference type="EMBL" id="AMCI01006584">
    <property type="protein sequence ID" value="EJW94079.1"/>
    <property type="molecule type" value="Genomic_DNA"/>
</dbReference>
<protein>
    <submittedName>
        <fullName evidence="2">Beta-lactamase domain-containing protein</fullName>
    </submittedName>
</protein>
<dbReference type="InterPro" id="IPR001279">
    <property type="entry name" value="Metallo-B-lactamas"/>
</dbReference>
<reference evidence="2" key="1">
    <citation type="journal article" date="2012" name="PLoS ONE">
        <title>Gene sets for utilization of primary and secondary nutrition supplies in the distal gut of endangered iberian lynx.</title>
        <authorList>
            <person name="Alcaide M."/>
            <person name="Messina E."/>
            <person name="Richter M."/>
            <person name="Bargiela R."/>
            <person name="Peplies J."/>
            <person name="Huws S.A."/>
            <person name="Newbold C.J."/>
            <person name="Golyshin P.N."/>
            <person name="Simon M.A."/>
            <person name="Lopez G."/>
            <person name="Yakimov M.M."/>
            <person name="Ferrer M."/>
        </authorList>
    </citation>
    <scope>NUCLEOTIDE SEQUENCE</scope>
</reference>
<dbReference type="Pfam" id="PF12706">
    <property type="entry name" value="Lactamase_B_2"/>
    <property type="match status" value="1"/>
</dbReference>
<dbReference type="SMART" id="SM00849">
    <property type="entry name" value="Lactamase_B"/>
    <property type="match status" value="1"/>
</dbReference>
<dbReference type="SUPFAM" id="SSF56281">
    <property type="entry name" value="Metallo-hydrolase/oxidoreductase"/>
    <property type="match status" value="1"/>
</dbReference>
<dbReference type="NCBIfam" id="NF001911">
    <property type="entry name" value="PRK00685.1"/>
    <property type="match status" value="1"/>
</dbReference>
<feature type="non-terminal residue" evidence="2">
    <location>
        <position position="1"/>
    </location>
</feature>
<name>J9G3I2_9ZZZZ</name>
<organism evidence="2">
    <name type="scientific">gut metagenome</name>
    <dbReference type="NCBI Taxonomy" id="749906"/>
    <lineage>
        <taxon>unclassified sequences</taxon>
        <taxon>metagenomes</taxon>
        <taxon>organismal metagenomes</taxon>
    </lineage>
</organism>
<accession>J9G3I2</accession>
<feature type="domain" description="Metallo-beta-lactamase" evidence="1">
    <location>
        <begin position="2"/>
        <end position="147"/>
    </location>
</feature>
<evidence type="ECO:0000259" key="1">
    <source>
        <dbReference type="SMART" id="SM00849"/>
    </source>
</evidence>
<comment type="caution">
    <text evidence="2">The sequence shown here is derived from an EMBL/GenBank/DDBJ whole genome shotgun (WGS) entry which is preliminary data.</text>
</comment>
<evidence type="ECO:0000313" key="2">
    <source>
        <dbReference type="EMBL" id="EJW94079.1"/>
    </source>
</evidence>
<dbReference type="AlphaFoldDB" id="J9G3I2"/>
<sequence length="185" mass="20085">DIKVDYIFVSHGHFDHLGSAFEIAKANDATIISTAEIAGLAEQAGCKAHAMHLGGTYKFPFGKVRVTMAFHGSGVAGGHACGFVVDFYGTKLYFAGDTALFSDMQLLPQLDAFDYAVLPIGGNFTMDPDDAALAAKFLKPKYVIPVHYNTWPPIEQDVYAYKAYVEETTPTKVLVVDPGQTIEIE</sequence>
<dbReference type="InterPro" id="IPR050114">
    <property type="entry name" value="UPF0173_UPF0282_UlaG_hydrolase"/>
</dbReference>
<dbReference type="Gene3D" id="3.60.15.10">
    <property type="entry name" value="Ribonuclease Z/Hydroxyacylglutathione hydrolase-like"/>
    <property type="match status" value="1"/>
</dbReference>
<dbReference type="PANTHER" id="PTHR43546:SF3">
    <property type="entry name" value="UPF0173 METAL-DEPENDENT HYDROLASE MJ1163"/>
    <property type="match status" value="1"/>
</dbReference>
<proteinExistence type="predicted"/>
<dbReference type="PANTHER" id="PTHR43546">
    <property type="entry name" value="UPF0173 METAL-DEPENDENT HYDROLASE MJ1163-RELATED"/>
    <property type="match status" value="1"/>
</dbReference>
<dbReference type="InterPro" id="IPR036866">
    <property type="entry name" value="RibonucZ/Hydroxyglut_hydro"/>
</dbReference>
<gene>
    <name evidence="2" type="ORF">EVA_17814</name>
</gene>